<gene>
    <name evidence="5" type="ORF">C3E79_07335</name>
</gene>
<comment type="subcellular location">
    <subcellularLocation>
        <location evidence="1">Cell membrane</location>
        <topology evidence="1">Multi-pass membrane protein</topology>
    </subcellularLocation>
</comment>
<dbReference type="InterPro" id="IPR011701">
    <property type="entry name" value="MFS"/>
</dbReference>
<dbReference type="RefSeq" id="WP_108404324.1">
    <property type="nucleotide sequence ID" value="NZ_CP026948.1"/>
</dbReference>
<evidence type="ECO:0000313" key="6">
    <source>
        <dbReference type="Proteomes" id="UP000244754"/>
    </source>
</evidence>
<accession>A0A2S0WEV6</accession>
<dbReference type="InterPro" id="IPR020846">
    <property type="entry name" value="MFS_dom"/>
</dbReference>
<evidence type="ECO:0000256" key="3">
    <source>
        <dbReference type="ARBA" id="ARBA00022989"/>
    </source>
</evidence>
<protein>
    <submittedName>
        <fullName evidence="5">MFS transporter</fullName>
    </submittedName>
</protein>
<dbReference type="AlphaFoldDB" id="A0A2S0WEV6"/>
<dbReference type="SUPFAM" id="SSF103473">
    <property type="entry name" value="MFS general substrate transporter"/>
    <property type="match status" value="1"/>
</dbReference>
<evidence type="ECO:0000256" key="1">
    <source>
        <dbReference type="ARBA" id="ARBA00004651"/>
    </source>
</evidence>
<evidence type="ECO:0000313" key="5">
    <source>
        <dbReference type="EMBL" id="AWB84315.1"/>
    </source>
</evidence>
<organism evidence="5 6">
    <name type="scientific">Corynebacterium liangguodongii</name>
    <dbReference type="NCBI Taxonomy" id="2079535"/>
    <lineage>
        <taxon>Bacteria</taxon>
        <taxon>Bacillati</taxon>
        <taxon>Actinomycetota</taxon>
        <taxon>Actinomycetes</taxon>
        <taxon>Mycobacteriales</taxon>
        <taxon>Corynebacteriaceae</taxon>
        <taxon>Corynebacterium</taxon>
    </lineage>
</organism>
<evidence type="ECO:0000256" key="2">
    <source>
        <dbReference type="ARBA" id="ARBA00022692"/>
    </source>
</evidence>
<dbReference type="KEGG" id="clia:C3E79_07335"/>
<dbReference type="PANTHER" id="PTHR23531">
    <property type="entry name" value="QUINOLENE RESISTANCE PROTEIN NORA"/>
    <property type="match status" value="1"/>
</dbReference>
<dbReference type="PROSITE" id="PS50850">
    <property type="entry name" value="MFS"/>
    <property type="match status" value="1"/>
</dbReference>
<sequence>MLRAKPLTVEEVEAVTSPWRARGLVPTLVAVAAAFGAWSLLLPVVPTAVLDAGGSETLAGGSTGAFMGATVLTQVFVPSLLRRFGYRAVIAVASVLLGVPSLGYILGMDPAIVLSVSVVRGIGFGALSVAEAAIIAELVPLRLLGRTSGIFGLFVGFSQMLALPSGLALAQVVGYPVVFIIATALGLVGLVVCLGIPPTPEAGAGGGELAGVRVPLWRLVAVPMLALSLVTTAYGAVTNFLPASVREMSPAAGAAFGGVLLAVLNLAAMFSRYFAGVVLDRRGVPGTVIIPFQMCAAAGIFTIAVVMVTDASVLWLLLAAFLYGAGFGAVQNESLTMLFYRLPKSKASEASAMWNISFDGGTGLGSTVYGMMLAGFGAASSGVAHPMALMYFIAGCVVSAGIAVTVADDILGRQRIAEVDNLSTRLSAARAKRRFGRPGR</sequence>
<dbReference type="PANTHER" id="PTHR23531:SF1">
    <property type="entry name" value="QUINOLENE RESISTANCE PROTEIN NORA"/>
    <property type="match status" value="1"/>
</dbReference>
<name>A0A2S0WEV6_9CORY</name>
<dbReference type="Gene3D" id="1.20.1250.20">
    <property type="entry name" value="MFS general substrate transporter like domains"/>
    <property type="match status" value="1"/>
</dbReference>
<dbReference type="GO" id="GO:0022857">
    <property type="term" value="F:transmembrane transporter activity"/>
    <property type="evidence" value="ECO:0007669"/>
    <property type="project" value="InterPro"/>
</dbReference>
<evidence type="ECO:0000256" key="4">
    <source>
        <dbReference type="ARBA" id="ARBA00023136"/>
    </source>
</evidence>
<proteinExistence type="predicted"/>
<dbReference type="GO" id="GO:0005886">
    <property type="term" value="C:plasma membrane"/>
    <property type="evidence" value="ECO:0007669"/>
    <property type="project" value="UniProtKB-SubCell"/>
</dbReference>
<keyword evidence="4" id="KW-0472">Membrane</keyword>
<keyword evidence="3" id="KW-1133">Transmembrane helix</keyword>
<dbReference type="OrthoDB" id="5189108at2"/>
<dbReference type="InterPro" id="IPR036259">
    <property type="entry name" value="MFS_trans_sf"/>
</dbReference>
<keyword evidence="2" id="KW-0812">Transmembrane</keyword>
<dbReference type="EMBL" id="CP026948">
    <property type="protein sequence ID" value="AWB84315.1"/>
    <property type="molecule type" value="Genomic_DNA"/>
</dbReference>
<reference evidence="6" key="1">
    <citation type="submission" date="2018-01" db="EMBL/GenBank/DDBJ databases">
        <authorList>
            <person name="Li J."/>
        </authorList>
    </citation>
    <scope>NUCLEOTIDE SEQUENCE [LARGE SCALE GENOMIC DNA]</scope>
    <source>
        <strain evidence="6">2184</strain>
    </source>
</reference>
<dbReference type="InterPro" id="IPR052714">
    <property type="entry name" value="MFS_Exporter"/>
</dbReference>
<dbReference type="Pfam" id="PF07690">
    <property type="entry name" value="MFS_1"/>
    <property type="match status" value="1"/>
</dbReference>
<dbReference type="Proteomes" id="UP000244754">
    <property type="component" value="Chromosome"/>
</dbReference>
<keyword evidence="6" id="KW-1185">Reference proteome</keyword>